<dbReference type="Proteomes" id="UP000076359">
    <property type="component" value="Unassembled WGS sequence"/>
</dbReference>
<proteinExistence type="predicted"/>
<protein>
    <submittedName>
        <fullName evidence="2">Uncharacterized protein</fullName>
    </submittedName>
</protein>
<evidence type="ECO:0000313" key="2">
    <source>
        <dbReference type="EMBL" id="KYN95393.1"/>
    </source>
</evidence>
<accession>A0A151L8V2</accession>
<feature type="compositionally biased region" description="Basic residues" evidence="1">
    <location>
        <begin position="73"/>
        <end position="90"/>
    </location>
</feature>
<sequence length="90" mass="10666">ERSFYICKNIKFPELTNNEGASKIKNRNKYLKDELEKYIRPPKGDKKTNISYELKEDTIKAHSLHKGADSLKHFIKKEKKKSYKNKGKHE</sequence>
<organism evidence="2 3">
    <name type="scientific">Plasmodium reichenowi</name>
    <dbReference type="NCBI Taxonomy" id="5854"/>
    <lineage>
        <taxon>Eukaryota</taxon>
        <taxon>Sar</taxon>
        <taxon>Alveolata</taxon>
        <taxon>Apicomplexa</taxon>
        <taxon>Aconoidasida</taxon>
        <taxon>Haemosporida</taxon>
        <taxon>Plasmodiidae</taxon>
        <taxon>Plasmodium</taxon>
        <taxon>Plasmodium (Laverania)</taxon>
    </lineage>
</organism>
<feature type="region of interest" description="Disordered" evidence="1">
    <location>
        <begin position="70"/>
        <end position="90"/>
    </location>
</feature>
<dbReference type="EMBL" id="LVLA01000013">
    <property type="protein sequence ID" value="KYN95393.1"/>
    <property type="molecule type" value="Genomic_DNA"/>
</dbReference>
<reference evidence="2 3" key="1">
    <citation type="journal article" date="2016" name="Nat. Commun.">
        <title>Genomes of cryptic chimpanzee Plasmodium species reveal key evolutionary events leading to human malaria.</title>
        <authorList>
            <person name="Sundararaman S.A."/>
            <person name="Plenderleith L.J."/>
            <person name="Liu W."/>
            <person name="Loy D.E."/>
            <person name="Learn G.H."/>
            <person name="Li Y."/>
            <person name="Shaw K.S."/>
            <person name="Ayouba A."/>
            <person name="Peeters M."/>
            <person name="Speede S."/>
            <person name="Shaw G.M."/>
            <person name="Bushman F.D."/>
            <person name="Brisson D."/>
            <person name="Rayner J.C."/>
            <person name="Sharp P.M."/>
            <person name="Hahn B.H."/>
        </authorList>
    </citation>
    <scope>NUCLEOTIDE SEQUENCE [LARGE SCALE GENOMIC DNA]</scope>
    <source>
        <strain evidence="2 3">SY57</strain>
    </source>
</reference>
<dbReference type="VEuPathDB" id="PlasmoDB:PRCDC_1228200"/>
<gene>
    <name evidence="2" type="ORF">PRSY57_1228200</name>
</gene>
<dbReference type="AlphaFoldDB" id="A0A151L8V2"/>
<evidence type="ECO:0000256" key="1">
    <source>
        <dbReference type="SAM" id="MobiDB-lite"/>
    </source>
</evidence>
<dbReference type="VEuPathDB" id="PlasmoDB:PRG01_1232200"/>
<evidence type="ECO:0000313" key="3">
    <source>
        <dbReference type="Proteomes" id="UP000076359"/>
    </source>
</evidence>
<comment type="caution">
    <text evidence="2">The sequence shown here is derived from an EMBL/GenBank/DDBJ whole genome shotgun (WGS) entry which is preliminary data.</text>
</comment>
<feature type="non-terminal residue" evidence="2">
    <location>
        <position position="1"/>
    </location>
</feature>
<dbReference type="GeneID" id="24532337"/>
<dbReference type="RefSeq" id="XP_019970219.1">
    <property type="nucleotide sequence ID" value="XM_020115068.1"/>
</dbReference>
<name>A0A151L8V2_PLARE</name>